<evidence type="ECO:0000259" key="7">
    <source>
        <dbReference type="PROSITE" id="PS51379"/>
    </source>
</evidence>
<name>A0A8J6Y4W9_9BACT</name>
<protein>
    <submittedName>
        <fullName evidence="8">4Fe-4S dicluster domain-containing protein</fullName>
    </submittedName>
</protein>
<feature type="domain" description="4Fe-4S ferredoxin-type" evidence="7">
    <location>
        <begin position="36"/>
        <end position="66"/>
    </location>
</feature>
<comment type="subcellular location">
    <subcellularLocation>
        <location evidence="1">Cell envelope</location>
    </subcellularLocation>
</comment>
<dbReference type="PROSITE" id="PS00198">
    <property type="entry name" value="4FE4S_FER_1"/>
    <property type="match status" value="1"/>
</dbReference>
<accession>A0A8J6Y4W9</accession>
<evidence type="ECO:0000256" key="4">
    <source>
        <dbReference type="ARBA" id="ARBA00022737"/>
    </source>
</evidence>
<dbReference type="GO" id="GO:0046872">
    <property type="term" value="F:metal ion binding"/>
    <property type="evidence" value="ECO:0007669"/>
    <property type="project" value="UniProtKB-KW"/>
</dbReference>
<organism evidence="8 9">
    <name type="scientific">Candidatus Polarisedimenticola svalbardensis</name>
    <dbReference type="NCBI Taxonomy" id="2886004"/>
    <lineage>
        <taxon>Bacteria</taxon>
        <taxon>Pseudomonadati</taxon>
        <taxon>Acidobacteriota</taxon>
        <taxon>Candidatus Polarisedimenticolia</taxon>
        <taxon>Candidatus Polarisedimenticolales</taxon>
        <taxon>Candidatus Polarisedimenticolaceae</taxon>
        <taxon>Candidatus Polarisedimenticola</taxon>
    </lineage>
</organism>
<dbReference type="GO" id="GO:0030313">
    <property type="term" value="C:cell envelope"/>
    <property type="evidence" value="ECO:0007669"/>
    <property type="project" value="UniProtKB-SubCell"/>
</dbReference>
<evidence type="ECO:0000256" key="5">
    <source>
        <dbReference type="ARBA" id="ARBA00023004"/>
    </source>
</evidence>
<keyword evidence="5" id="KW-0408">Iron</keyword>
<dbReference type="GO" id="GO:0051539">
    <property type="term" value="F:4 iron, 4 sulfur cluster binding"/>
    <property type="evidence" value="ECO:0007669"/>
    <property type="project" value="UniProtKB-KW"/>
</dbReference>
<keyword evidence="6" id="KW-0411">Iron-sulfur</keyword>
<dbReference type="CDD" id="cd10561">
    <property type="entry name" value="HybA_like"/>
    <property type="match status" value="1"/>
</dbReference>
<dbReference type="Pfam" id="PF13247">
    <property type="entry name" value="Fer4_11"/>
    <property type="match status" value="1"/>
</dbReference>
<dbReference type="InterPro" id="IPR017896">
    <property type="entry name" value="4Fe4S_Fe-S-bd"/>
</dbReference>
<keyword evidence="3" id="KW-0479">Metal-binding</keyword>
<feature type="domain" description="4Fe-4S ferredoxin-type" evidence="7">
    <location>
        <begin position="125"/>
        <end position="154"/>
    </location>
</feature>
<dbReference type="AlphaFoldDB" id="A0A8J6Y4W9"/>
<dbReference type="InterPro" id="IPR017900">
    <property type="entry name" value="4Fe4S_Fe_S_CS"/>
</dbReference>
<evidence type="ECO:0000256" key="6">
    <source>
        <dbReference type="ARBA" id="ARBA00023014"/>
    </source>
</evidence>
<dbReference type="EMBL" id="JACXWD010000007">
    <property type="protein sequence ID" value="MBD3867220.1"/>
    <property type="molecule type" value="Genomic_DNA"/>
</dbReference>
<keyword evidence="2" id="KW-0004">4Fe-4S</keyword>
<dbReference type="PROSITE" id="PS51379">
    <property type="entry name" value="4FE4S_FER_2"/>
    <property type="match status" value="2"/>
</dbReference>
<dbReference type="InterPro" id="IPR051555">
    <property type="entry name" value="FDH_Electron_Transfer_Unit"/>
</dbReference>
<evidence type="ECO:0000313" key="8">
    <source>
        <dbReference type="EMBL" id="MBD3867220.1"/>
    </source>
</evidence>
<keyword evidence="4" id="KW-0677">Repeat</keyword>
<evidence type="ECO:0000256" key="3">
    <source>
        <dbReference type="ARBA" id="ARBA00022723"/>
    </source>
</evidence>
<sequence length="287" mass="32005">MDRRNFLKNLSMAGTATAAATSLNIAAESPKPHEFVSVLVDAKRCIGCRECEAACATQNGLPVPDTKDKSVFEDIREPTPTQWTVVNRFETENGTVFVKKQCMHCNQAACSTACLTEAMKKTEEGPVIWREGKCMGCRYCMVSCPFTIPKFEYHSANPKIQKCIFCYERLAEGEVPACVQSCPVDALQFGQRREMVQEARNRVSDNPHSYVQHIYGEDEVGGTGWLYVSPVPFDEIGFRTDLGGEPIPELTQSFLYAVPVVFLLWPVFLNAIRAKEESSALPPRDQS</sequence>
<evidence type="ECO:0000313" key="9">
    <source>
        <dbReference type="Proteomes" id="UP000648239"/>
    </source>
</evidence>
<evidence type="ECO:0000256" key="2">
    <source>
        <dbReference type="ARBA" id="ARBA00022485"/>
    </source>
</evidence>
<dbReference type="Gene3D" id="3.30.70.20">
    <property type="match status" value="2"/>
</dbReference>
<dbReference type="PANTHER" id="PTHR43545:SF4">
    <property type="entry name" value="IRON-SULFUR PROTEIN"/>
    <property type="match status" value="1"/>
</dbReference>
<evidence type="ECO:0000256" key="1">
    <source>
        <dbReference type="ARBA" id="ARBA00004196"/>
    </source>
</evidence>
<dbReference type="SUPFAM" id="SSF54862">
    <property type="entry name" value="4Fe-4S ferredoxins"/>
    <property type="match status" value="1"/>
</dbReference>
<reference evidence="8 9" key="1">
    <citation type="submission" date="2020-08" db="EMBL/GenBank/DDBJ databases">
        <title>Acidobacteriota in marine sediments use diverse sulfur dissimilation pathways.</title>
        <authorList>
            <person name="Wasmund K."/>
        </authorList>
    </citation>
    <scope>NUCLEOTIDE SEQUENCE [LARGE SCALE GENOMIC DNA]</scope>
    <source>
        <strain evidence="8">MAG AM4</strain>
    </source>
</reference>
<dbReference type="PANTHER" id="PTHR43545">
    <property type="entry name" value="FORMATE DEHYDROGENASE, NITRATE-INDUCIBLE, IRON-SULFUR SUBUNIT"/>
    <property type="match status" value="1"/>
</dbReference>
<comment type="caution">
    <text evidence="8">The sequence shown here is derived from an EMBL/GenBank/DDBJ whole genome shotgun (WGS) entry which is preliminary data.</text>
</comment>
<gene>
    <name evidence="8" type="ORF">IFK94_03760</name>
</gene>
<dbReference type="Proteomes" id="UP000648239">
    <property type="component" value="Unassembled WGS sequence"/>
</dbReference>
<proteinExistence type="predicted"/>